<keyword evidence="1" id="KW-0472">Membrane</keyword>
<proteinExistence type="predicted"/>
<reference evidence="2 3" key="1">
    <citation type="journal article" date="2015" name="Nature">
        <title>rRNA introns, odd ribosomes, and small enigmatic genomes across a large radiation of phyla.</title>
        <authorList>
            <person name="Brown C.T."/>
            <person name="Hug L.A."/>
            <person name="Thomas B.C."/>
            <person name="Sharon I."/>
            <person name="Castelle C.J."/>
            <person name="Singh A."/>
            <person name="Wilkins M.J."/>
            <person name="Williams K.H."/>
            <person name="Banfield J.F."/>
        </authorList>
    </citation>
    <scope>NUCLEOTIDE SEQUENCE [LARGE SCALE GENOMIC DNA]</scope>
</reference>
<gene>
    <name evidence="2" type="ORF">UW79_C0010G0041</name>
</gene>
<keyword evidence="1" id="KW-0812">Transmembrane</keyword>
<evidence type="ECO:0000256" key="1">
    <source>
        <dbReference type="SAM" id="Phobius"/>
    </source>
</evidence>
<protein>
    <submittedName>
        <fullName evidence="2">Uncharacterized protein</fullName>
    </submittedName>
</protein>
<evidence type="ECO:0000313" key="2">
    <source>
        <dbReference type="EMBL" id="KKT82204.1"/>
    </source>
</evidence>
<dbReference type="AlphaFoldDB" id="A0A0G1NDE7"/>
<comment type="caution">
    <text evidence="2">The sequence shown here is derived from an EMBL/GenBank/DDBJ whole genome shotgun (WGS) entry which is preliminary data.</text>
</comment>
<dbReference type="Proteomes" id="UP000034032">
    <property type="component" value="Unassembled WGS sequence"/>
</dbReference>
<sequence length="240" mass="25952">MLNLFFFVLTAGVLILVLGVYYMEKRNLPAEAVLGRRNFWKKWALISLLFLPLNINGNVLTVFGSGVSDKDFYSAFSVYQRANNDVVSIFGGLWQESGRDVEVLAGLVGYQKAGRNASLMLGISGYQKAGDIAFQMFGINAFQEGFNSLLGGGISGYQKSYGDIGYRNLGSAVWLGLVGHQRGNLAGCTLGIVGFQNTNQRASTGAAVALYQRAGTSARSFAVFSQLKSPEDKPTEANKK</sequence>
<keyword evidence="1" id="KW-1133">Transmembrane helix</keyword>
<feature type="transmembrane region" description="Helical" evidence="1">
    <location>
        <begin position="6"/>
        <end position="23"/>
    </location>
</feature>
<organism evidence="2 3">
    <name type="scientific">Candidatus Yanofskybacteria bacterium GW2011_GWA2_44_9</name>
    <dbReference type="NCBI Taxonomy" id="1619025"/>
    <lineage>
        <taxon>Bacteria</taxon>
        <taxon>Candidatus Yanofskyibacteriota</taxon>
    </lineage>
</organism>
<feature type="transmembrane region" description="Helical" evidence="1">
    <location>
        <begin position="43"/>
        <end position="64"/>
    </location>
</feature>
<name>A0A0G1NDE7_9BACT</name>
<dbReference type="EMBL" id="LCJR01000010">
    <property type="protein sequence ID" value="KKT82204.1"/>
    <property type="molecule type" value="Genomic_DNA"/>
</dbReference>
<accession>A0A0G1NDE7</accession>
<evidence type="ECO:0000313" key="3">
    <source>
        <dbReference type="Proteomes" id="UP000034032"/>
    </source>
</evidence>